<dbReference type="Gene3D" id="3.80.10.10">
    <property type="entry name" value="Ribonuclease Inhibitor"/>
    <property type="match status" value="1"/>
</dbReference>
<protein>
    <recommendedName>
        <fullName evidence="1">F-box domain-containing protein</fullName>
    </recommendedName>
</protein>
<evidence type="ECO:0000313" key="2">
    <source>
        <dbReference type="EMBL" id="RXW22462.1"/>
    </source>
</evidence>
<dbReference type="EMBL" id="SDEE01000070">
    <property type="protein sequence ID" value="RXW22462.1"/>
    <property type="molecule type" value="Genomic_DNA"/>
</dbReference>
<accession>A0A4Q2DT71</accession>
<dbReference type="SUPFAM" id="SSF81383">
    <property type="entry name" value="F-box domain"/>
    <property type="match status" value="1"/>
</dbReference>
<organism evidence="2 3">
    <name type="scientific">Candolleomyces aberdarensis</name>
    <dbReference type="NCBI Taxonomy" id="2316362"/>
    <lineage>
        <taxon>Eukaryota</taxon>
        <taxon>Fungi</taxon>
        <taxon>Dikarya</taxon>
        <taxon>Basidiomycota</taxon>
        <taxon>Agaricomycotina</taxon>
        <taxon>Agaricomycetes</taxon>
        <taxon>Agaricomycetidae</taxon>
        <taxon>Agaricales</taxon>
        <taxon>Agaricineae</taxon>
        <taxon>Psathyrellaceae</taxon>
        <taxon>Candolleomyces</taxon>
    </lineage>
</organism>
<dbReference type="STRING" id="2316362.A0A4Q2DT71"/>
<comment type="caution">
    <text evidence="2">The sequence shown here is derived from an EMBL/GenBank/DDBJ whole genome shotgun (WGS) entry which is preliminary data.</text>
</comment>
<feature type="domain" description="F-box" evidence="1">
    <location>
        <begin position="12"/>
        <end position="62"/>
    </location>
</feature>
<dbReference type="Pfam" id="PF12937">
    <property type="entry name" value="F-box-like"/>
    <property type="match status" value="1"/>
</dbReference>
<proteinExistence type="predicted"/>
<dbReference type="AlphaFoldDB" id="A0A4Q2DT71"/>
<dbReference type="InterPro" id="IPR032675">
    <property type="entry name" value="LRR_dom_sf"/>
</dbReference>
<evidence type="ECO:0000313" key="3">
    <source>
        <dbReference type="Proteomes" id="UP000290288"/>
    </source>
</evidence>
<evidence type="ECO:0000259" key="1">
    <source>
        <dbReference type="PROSITE" id="PS50181"/>
    </source>
</evidence>
<sequence>MDFPAQTAQQRPAPISNLPTELVIAIFAQCAADEPLAALTTRSVCRRWMHITNASPVLWRWIMLDNTKMPISCLHEQAALYLEKSQPFSLDVEVRTHDPDRVLSILSPLLPSVSRWRTFTTSGFRTEHLNMLDLPLSSQVVDPIPSDRLALTIYEYDFDELDEEGIENDEESPSSKRFPTFTQDGLMQIRITALPYSAQLVPLHFTHLTITEGLLQATHTNAASILDLLCACPALRAFIFEGWQHDDEPLSYDAPLPLVSLPHLEILHIRTTCITRRLLSRLWTPRLNTLILAYLNVEFRVRSAEYSGDVGDSDDEARDFSQSPWSDHATGMGLRSLITRSRPPLRVLEMDYSDMRTKDFHWVFDRLPELEEFRIVASDMSNKVISLLRPAYREDGSMKLRLPKLRKLHLDHCQRLSGDAVIAALLPRAVFTDSTPDNHTYGKFSDVVITACDQVDGRHESLLTRALGPRFKC</sequence>
<dbReference type="InterPro" id="IPR001810">
    <property type="entry name" value="F-box_dom"/>
</dbReference>
<reference evidence="2 3" key="1">
    <citation type="submission" date="2019-01" db="EMBL/GenBank/DDBJ databases">
        <title>Draft genome sequence of Psathyrella aberdarensis IHI B618.</title>
        <authorList>
            <person name="Buettner E."/>
            <person name="Kellner H."/>
        </authorList>
    </citation>
    <scope>NUCLEOTIDE SEQUENCE [LARGE SCALE GENOMIC DNA]</scope>
    <source>
        <strain evidence="2 3">IHI B618</strain>
    </source>
</reference>
<dbReference type="InterPro" id="IPR036047">
    <property type="entry name" value="F-box-like_dom_sf"/>
</dbReference>
<dbReference type="Gene3D" id="1.20.1280.50">
    <property type="match status" value="1"/>
</dbReference>
<dbReference type="OrthoDB" id="3359674at2759"/>
<gene>
    <name evidence="2" type="ORF">EST38_g3385</name>
</gene>
<keyword evidence="3" id="KW-1185">Reference proteome</keyword>
<dbReference type="SUPFAM" id="SSF52047">
    <property type="entry name" value="RNI-like"/>
    <property type="match status" value="1"/>
</dbReference>
<name>A0A4Q2DT71_9AGAR</name>
<dbReference type="Proteomes" id="UP000290288">
    <property type="component" value="Unassembled WGS sequence"/>
</dbReference>
<dbReference type="PROSITE" id="PS50181">
    <property type="entry name" value="FBOX"/>
    <property type="match status" value="1"/>
</dbReference>